<reference evidence="7 8" key="2">
    <citation type="journal article" date="2012" name="PLoS Pathog.">
        <title>Diverse lifestyles and strategies of plant pathogenesis encoded in the genomes of eighteen Dothideomycetes fungi.</title>
        <authorList>
            <person name="Ohm R.A."/>
            <person name="Feau N."/>
            <person name="Henrissat B."/>
            <person name="Schoch C.L."/>
            <person name="Horwitz B.A."/>
            <person name="Barry K.W."/>
            <person name="Condon B.J."/>
            <person name="Copeland A.C."/>
            <person name="Dhillon B."/>
            <person name="Glaser F."/>
            <person name="Hesse C.N."/>
            <person name="Kosti I."/>
            <person name="LaButti K."/>
            <person name="Lindquist E.A."/>
            <person name="Lucas S."/>
            <person name="Salamov A.A."/>
            <person name="Bradshaw R.E."/>
            <person name="Ciuffetti L."/>
            <person name="Hamelin R.C."/>
            <person name="Kema G.H.J."/>
            <person name="Lawrence C."/>
            <person name="Scott J.A."/>
            <person name="Spatafora J.W."/>
            <person name="Turgeon B.G."/>
            <person name="de Wit P.J.G.M."/>
            <person name="Zhong S."/>
            <person name="Goodwin S.B."/>
            <person name="Grigoriev I.V."/>
        </authorList>
    </citation>
    <scope>NUCLEOTIDE SEQUENCE [LARGE SCALE GENOMIC DNA]</scope>
    <source>
        <strain evidence="8">NZE10 / CBS 128990</strain>
    </source>
</reference>
<accession>N1PTY8</accession>
<dbReference type="Gene3D" id="3.40.50.12780">
    <property type="entry name" value="N-terminal domain of ligase-like"/>
    <property type="match status" value="5"/>
</dbReference>
<dbReference type="eggNOG" id="KOG1178">
    <property type="taxonomic scope" value="Eukaryota"/>
</dbReference>
<feature type="domain" description="Carrier" evidence="6">
    <location>
        <begin position="3182"/>
        <end position="3258"/>
    </location>
</feature>
<dbReference type="InterPro" id="IPR006162">
    <property type="entry name" value="Ppantetheine_attach_site"/>
</dbReference>
<dbReference type="PROSITE" id="PS50075">
    <property type="entry name" value="CARRIER"/>
    <property type="match status" value="5"/>
</dbReference>
<dbReference type="InterPro" id="IPR036736">
    <property type="entry name" value="ACP-like_sf"/>
</dbReference>
<organism evidence="7 8">
    <name type="scientific">Dothistroma septosporum (strain NZE10 / CBS 128990)</name>
    <name type="common">Red band needle blight fungus</name>
    <name type="synonym">Mycosphaerella pini</name>
    <dbReference type="NCBI Taxonomy" id="675120"/>
    <lineage>
        <taxon>Eukaryota</taxon>
        <taxon>Fungi</taxon>
        <taxon>Dikarya</taxon>
        <taxon>Ascomycota</taxon>
        <taxon>Pezizomycotina</taxon>
        <taxon>Dothideomycetes</taxon>
        <taxon>Dothideomycetidae</taxon>
        <taxon>Mycosphaerellales</taxon>
        <taxon>Mycosphaerellaceae</taxon>
        <taxon>Dothistroma</taxon>
    </lineage>
</organism>
<feature type="region of interest" description="Disordered" evidence="5">
    <location>
        <begin position="4248"/>
        <end position="4271"/>
    </location>
</feature>
<dbReference type="Pfam" id="PF00501">
    <property type="entry name" value="AMP-binding"/>
    <property type="match status" value="5"/>
</dbReference>
<dbReference type="InterPro" id="IPR023213">
    <property type="entry name" value="CAT-like_dom_sf"/>
</dbReference>
<sequence>MPQPAVLPSPPDSTGDATEKRHSLCQDVQGAEPFALLDNTSKTLDADEIRERAAALCHGIRNDQILDVLPCTPFQEGLLALTARRPGYYVVRYALELRPEVEVASLQAAWADVFATTPILRTRIVDIAQGHGLVQVLVDEPLEWAFAQSLPEYLASDEEQDIGFGTPLARFGIVEDHAREQRHFVWTMHHALYDSPTVPIMMERLNASYNGAVLSPSPPFQPFIKRVVDLDVSKAEAIWRRHTDDIEAVPYPPLPTVAYEPQADSTKTFFIHSPGWSSGTGDSQITTTIWAAWALLMGQYGGVDEALFGVTTLGRRGDVPGITDLAFPTMTTSPIRIALNKSSTVTKFLQSLHDTAAELETVEQFGLQRIRRISADAERACGFQTLLDVNLQDERFGLSDGPFQDSSLSCVSAADTPENATLFSTFALKLQCISRSNGLDCMFTYDSHVLSSEQIILLANQFEHVLQQLTTVRNSDVRLADLNLISRLDLQNIWTWNAVVPKEINKTVHELIADTARRQPTAPAVCAWDGQLTYGELDSMSTQLALHLVSCGVGRDFTVPLCFEKSMWTAVAIQGIMKAGGTCITMDSTQPDAHLRRVTEQVSKGIILSSSANEQRAQKLVGEKGLVVVPETLLPQLRSAPLPSSCIQSLPEVLPSDIVYIVFTSGTTGTPKGAMITHANFATAIHHQQGPLCMKPTDRVFDYVAAAFDVSWLNALLTLAVGACLCTPSEEERQGDIAASMKRLGVTYADLTPSITRLIDPSEVPFLRHLTFGGEEVLAEDVTRWSSLEDAVNAYGPAECTPKSHAYDYIKQSSKAANEIGWGIGLNSWVTESNNPDKLAVVGSVGELWLEGPLVGAGYLRNPEKTAAAFVEDPPWLLRGGWGSSPSGRKGRCYRTGDLVRYRPDGSLIYIKRKDAQVKIRGQRVELADIEHHLRVVLASVGIQTAVVAEIIAPKGNNNKFLVAFLTIPGEDEDTLQSALAAKLPSIVGNLKDRVPPYMIPHAYLPVVRIPMGPTGKTDRRRLRELGSSMTLETLTSLGNAGTRSAHRAPESSMEKRLQSLWASVLSIEAERIGLDDSFLQIGGDSILAMRTVAAARTQGLEFSVADIFKTPSLCQLAEVVKEISTSNQDEKVAPFSLLSNLGSVEDIRRQAAAACGLNSDKVEDAFPCTPMQEGLLALSTRRKGDYVPQFVHQLKRTIDSTQLYHAWKTASAATPILRTRIIEIGRQGLSQVVLEDDFHWFTGDDLEAYLESDRDKETGLGTPLVRYGLINDHKRKQRFLVWTIHHALYDGISMQLLLQRVQHAYFDQTVSTAVPYQAFVQHVYRNIDQGHADQYWLKQFDGTELQPFPQLPTMAYRPRADERMTYDADSLQWPSSNITPSTVMRAAISALIMNYTGTNEALFGLTTIGRQAAMPGIEEITGPTLATCPVRVGSESGESVGQFLERVQQQSIEMISAEQLGLQRIRRLSPEAERACQFQTLLVVQASHASDAEDELYEDPSAESGIAEIASKDATFNTYALMFECTLTHGGFSCVVVHDSHVIAAGEDLETIWSWTGNQPETIETTMHHLIQSVVRQQPDALAVHAWDGDLSYRQLDELSTVLAHSIVDRLERNTVVPLCFTKSLWTTVAILGVMKAGAASVVLDATLPEERLRSITSSVGSRLILTSASHKTLAAALVPEGVVVVDAKSLSAMPSPVIGQALPKVAPSDLIYVVFTSGSTGVPKGTMTSHQNFCSAIKHQAQAMAYSSQLRTYNFVSHSFDAYWHDVLRTFAAGGCLCVPSESDRMDDLSASFERLHANSLSIPPSAQRLIEPAAVPGLRHLIMGGEPVTAPDVSRWKDRSIDIFNVYGPAECVPPVTAFRCDTNSTVAPNVGRGCGVNIWLVHPSDHNKLSAVGTVGEALIEGPLVGKGYLGNEGLTKKSFIEDPAWLLRGSTAHSGRTSRFYKTGDLMKHGENGQLIFIGRKDAQVKINSQRVELGEIEQHVRHAMNEDDEIQLVAEVIKPSDGKRSVLVAFVSISDKGPARDEQIQGQTAVWNEALSKRVPNYMIPSAYILLPQMPQTATNKIDRRRLRQIGGEMSLEQLAALNPARHAERRSPSTEKESSLRDLWASTLQIDPTSIGIDDSFLQVGGDSILAMRLVSVAREKGLSLTVSDIFQQPTLRDLTLVAGDCGDVEPLEDVVPFSLLQVKGDIEEVRRQVATACHIKDSQVQDVFPCTSLQEALLALTTVRQTGDFVARHVFTLRDSTDSKAFLQALSSVIAATPILRTRIIDLKDESGLSQAVVVEDPAWHFDDDLEQYLHTDRKQQMDLGMPLARYGFVDNGTRRFFVWSMHHALYDGFSMPLMLERISVAYADGTLPELPPFQSFVKHISRLDCGETHGFWESYCSGLTASSFPTLPSIDYRPRADTTITHNVEALKWPVTNVTASTLIRTAWSLLVSSYTGDSEAVFGATVLGRDSTVPKIEQIVGPTINTIPVRIVVRKEQKQTIGQLLDEVQRQSLESTAAEQVGLRQISQISQDTARACQFQTLLVVQPISQDNAEHSTLFEHSQVDTDGGKASFNVYGLQILCNLSKTSCEFEFDFDSRLIESAQVHRMGRQLEHLLRVLAEPGTTSKTVDQVDISDSDCRDIWSRNAYISATDVCVHDLIQKAIDNDRTAPAVCAWDGGLTYGQLEVLSTRLAHHLIDLGVTRNVIVPLCFEKTLWMPVAQLAVMKAGGASVSLDVSQPEERLRNIVAQASPLMVLCSESQRELASQFHEHAKTVVVGQTTLDDLETRPFLSAVLPAVSPSDRLYVVFTSGSTGTPKGAIIRHFNMASAIEHQRHVLGIEKTSRVYDIISPAFDVSWANLLHTLVAGGCLCIPSDHDRRSRIAESVQELEANYAHFTPTVARLVDPSSVPGLRTLQLSGEALLARDRAQWAPHVTLINTYGPAECAVTATWEEMVVDEPAPPRIGQAVGVNAWIVDQDDFTRLAPIGGLGELVLEGPTVGAGYLGDAEKTEAAFVNDPSWLLRGASNTPGRTGRVYRTGDLVRRDANGRMTFVRRRDGTQVKIRGQRVELGDIESHIAHSLAVNSASGVQVAAELVTPQGTDNPLLVAFVQCEEMDETSSRDYISAITDKVAAYLATVLPAYMIPSAFLPVHSLPTTTTGKTDRRQLRNLGSSMELEQILALNRPVGREVRQPTTKNEHQLQALCSSILNIGVANIGMDDNFVRLGGDSVAAMRLAWAARKQGLSMSVADIFKHPKLSDLALCVEELTKSHPEQAYSPFSLVSGDSSEQHDLRTFVAAQCNLDSSQITDAFPCTALQEGLLALTARRSGDWIAQYVLVLRPEVDIGAFQTAWSKLVVATPILRTRIVTLPNQRLVQAIVDQPMEWIYADTRERYLLQDKGRETGLGTPLARHAIVSENDARYFVLTMHHAIYDGWSMKLLMDRARTAFVGEEVHDSASFQTFVEHIVGNLDTHADEFWAQQLEGLEAEPFPALPSINYQPRTDRTTSKQIRDVRWPPNITASSAVRAAWSVLISYYAHANEALFGITTSGRQANVPGIGDMIGPTIATTPVRVPVFSQSDETIEQFLHRVQQQAVDMTAFEQIGLQNIRRLGADPARACQFQTLLDVHLEEADTRGAEDCDGPFEAASAEGAAQEAINAAFSTFALQILCTVGDDGLTCQLSYDSKVLQAAQVQRLAQQFDHILQELCNPESAPKPLRRISCVSQQDRDMISTWNAGVPEEIQACVHDIIAEKARQRPSAPALCAWDGKMSYCELNDAATYHASRLIKMGVGPGTIVPLFFEKSMWTPVAMLSVMKAGAAMVVMDTHLPQERMRSMLSQVQPIVMLCSPGQKQRVSDLNIFNAALHIVDRAQATTSATNGDPDVASEAYKPSRVRPSDPLYIVFTSGSTGVPKGATVTHSNFSSAIHHQQEELQLNETSRVYDFVSYAFDVMMSNLIHTLAAGGCLCIPSDKDREDETGVTRSMQDLRVNYAHLTPTVARLLEPRALSSLKILLLIGEPLTKSDRSQWTPYVTLINTYGPAECTVTSTIQHILQNEDDVPKIGKGFGLNTWVINANNEASLVPVGAIGELVLEGPLVGAGYLGQADKTAEAFIRNPPWLHDFGRHGVVYKTGDLVRYDDAGRLTFLGRNGGTQVKIRGQRVELNDIEYYLNQCIVHQRKPRVVAEIATPRDSNQPVLVAFVESQHDDSLRSQLPELPDRLAKLLPRYMVPGAYLLVPDLPTTASGKTDRRKLREFASGMSAEELTSSNKPKDEHQEPATAKEQHLRALWATSLNVSATSISRNHSFLQSGGDSIAAMRLVSLARKDGLSLTVADVFKQPVLSDMATVAHTADAAQSAHNMLPFALLTRGGEAQEIDDLRRRAATLCHVEPTQIFDAYPCTPLQEGLISLTAQRTGDYVSRSILPLPDNIELARLTKAIETVVAQTPILRTRIVDLNMTDQSLTQVVLDESVQWASSESLEEYIASDETRETGLGTSLVRYAMIQEPQDSRKTFVWTIHHALYDGTSISLIMESITKAYLGDQEPSLAGVQFRDFVQYVTELNKTEAASYWQGRLADIDAPLFPTLPSPNYRPKADRTAAHVVKGLQWPSRSGITAPTIVNVAWALLMSEYTGSTDVLYGATLSGRQVPVPGIEGLVGPTITTIPVRIEFGESQQLGQLLQRVQREAADCTAPAQLGLQRIQQIANESGNSCQFQTVLLIEPVRSNQAGEGPLFDLRKTHGHEGVAADALDAFNTYCLSIRCIITSDGAEFQFSYDKNTISPTTVENMGKQLDHILKEVCALESMSKPIDELQVISETDLGRIWSWNSDLPDSVEECVHDIFTATARQQPSAPAICAWDGALSYEELDQLTSRLARHIVSLDSWKNGSERSAAIPICFEKSMWTPVAKIAVAKAGGTCVALETKQPEDRLQAIIHQVKPAIILCSAAKQDLARSLSKDATIVVVNHESFGHTDDKNQIVLPTVDPSTPLYVVFTSGSTGVPKGATITHRNFSSAIRYQQQQALRLDSSCRVYSFVSVAFDVTYSDSFHTLTAGACLCIPSDQDREERMEESMRHLRVNWAHLTPTVARLLDPAKLTDLHTLLLIGEPVTSVDRARWTPFLTLVNTYGPAECTVTSTWEILVPETDVNEPPRIGRGIGLNTWVVSAHRPQQLAPIGAVGELILEGPLVGSGYLDDPKKTAAAFTEDNQWLSRGTLGHAGRQGRVYRTGDMVRYNHEGQLTYIGRRDTQVKIRGQRVELGDVEHHVGENLHAASDTQVVAEVLTPQHSSDPILVAFVAPKSDAGHDGSDISQWLRMAIEGMQERLSKILPAHMIPRAYVPLETLPMTASGKTDRRRIRETGSCMTLEDLTALNPRSSEHRPANTSAERKLASLWASTLQIDPSTIGLDDNFFMSGGDSVAALRLVAAARGQDVMLTVAKVFEHPLLEDMAKAVSEPSQTQLTRSTSINGQSHDRTPKLALPIAPETDAQLRSLGLGDADVLPVTNFQSLCIQGALSTPKTWWDYRYVDFARDTDVARLVQFCHALWRQYDALRAVFIRSYDRFLQVESNDSEPKIVINETQDEADVAFARLCEQDEAQPATLGTCFTRFFITRSATGSVRLTLRISHAQYDGMSMEILLSSFPATFDKLDSDFADTPRYSDFIRRSIKSSTASFRHWQDVLHGCSKTFVPVTTSASPGLNSDHAVTVSAPTPATTDKGTLATIFTAACACALNKVSGKSEVTFGRVVSGRANLDHNLQRVMGACVEFMPVRVKFGDAPSSMQKAQETVQRQYIAGISHEVVGLAHALGEVSYEEERALTDFGLVTRFQNIDETPTEKIGGVEHRLGTYERGDVRAEIGDSVQVTAWPTADGLTIQAVSPSHGRAELEQLLAEICRAMAESR</sequence>
<dbReference type="PROSITE" id="PS00012">
    <property type="entry name" value="PHOSPHOPANTETHEINE"/>
    <property type="match status" value="4"/>
</dbReference>
<feature type="domain" description="Carrier" evidence="6">
    <location>
        <begin position="4266"/>
        <end position="4342"/>
    </location>
</feature>
<dbReference type="InterPro" id="IPR000873">
    <property type="entry name" value="AMP-dep_synth/lig_dom"/>
</dbReference>
<proteinExistence type="inferred from homology"/>
<protein>
    <submittedName>
        <fullName evidence="7">Non-ribosomal peptide synthetase-like protein</fullName>
    </submittedName>
</protein>
<keyword evidence="8" id="KW-1185">Reference proteome</keyword>
<dbReference type="FunFam" id="3.30.300.30:FF:000015">
    <property type="entry name" value="Nonribosomal peptide synthase SidD"/>
    <property type="match status" value="5"/>
</dbReference>
<evidence type="ECO:0000256" key="3">
    <source>
        <dbReference type="ARBA" id="ARBA00022598"/>
    </source>
</evidence>
<dbReference type="InterPro" id="IPR001242">
    <property type="entry name" value="Condensation_dom"/>
</dbReference>
<dbReference type="PANTHER" id="PTHR45527">
    <property type="entry name" value="NONRIBOSOMAL PEPTIDE SYNTHETASE"/>
    <property type="match status" value="1"/>
</dbReference>
<dbReference type="PANTHER" id="PTHR45527:SF3">
    <property type="entry name" value="SIDEROPHORE SYNTHETASE (EUROFUNG)"/>
    <property type="match status" value="1"/>
</dbReference>
<dbReference type="EMBL" id="KB446537">
    <property type="protein sequence ID" value="EME46921.1"/>
    <property type="molecule type" value="Genomic_DNA"/>
</dbReference>
<feature type="domain" description="Carrier" evidence="6">
    <location>
        <begin position="5368"/>
        <end position="5444"/>
    </location>
</feature>
<evidence type="ECO:0000256" key="2">
    <source>
        <dbReference type="ARBA" id="ARBA00022553"/>
    </source>
</evidence>
<comment type="similarity">
    <text evidence="4">Belongs to the NRP synthetase family.</text>
</comment>
<dbReference type="GO" id="GO:0031177">
    <property type="term" value="F:phosphopantetheine binding"/>
    <property type="evidence" value="ECO:0007669"/>
    <property type="project" value="InterPro"/>
</dbReference>
<feature type="domain" description="Carrier" evidence="6">
    <location>
        <begin position="1049"/>
        <end position="1125"/>
    </location>
</feature>
<feature type="domain" description="Carrier" evidence="6">
    <location>
        <begin position="2098"/>
        <end position="2174"/>
    </location>
</feature>
<name>N1PTY8_DOTSN</name>
<dbReference type="SUPFAM" id="SSF56801">
    <property type="entry name" value="Acetyl-CoA synthetase-like"/>
    <property type="match status" value="5"/>
</dbReference>
<evidence type="ECO:0000256" key="4">
    <source>
        <dbReference type="ARBA" id="ARBA00029454"/>
    </source>
</evidence>
<evidence type="ECO:0000259" key="6">
    <source>
        <dbReference type="PROSITE" id="PS50075"/>
    </source>
</evidence>
<dbReference type="Pfam" id="PF00668">
    <property type="entry name" value="Condensation"/>
    <property type="match status" value="6"/>
</dbReference>
<dbReference type="FunFam" id="3.30.559.30:FF:000003">
    <property type="entry name" value="Nonribosomal peptide synthase SidD"/>
    <property type="match status" value="3"/>
</dbReference>
<evidence type="ECO:0000256" key="1">
    <source>
        <dbReference type="ARBA" id="ARBA00022450"/>
    </source>
</evidence>
<dbReference type="Pfam" id="PF00550">
    <property type="entry name" value="PP-binding"/>
    <property type="match status" value="5"/>
</dbReference>
<dbReference type="Gene3D" id="3.30.559.10">
    <property type="entry name" value="Chloramphenicol acetyltransferase-like domain"/>
    <property type="match status" value="6"/>
</dbReference>
<evidence type="ECO:0000313" key="8">
    <source>
        <dbReference type="Proteomes" id="UP000016933"/>
    </source>
</evidence>
<dbReference type="NCBIfam" id="TIGR01733">
    <property type="entry name" value="AA-adenyl-dom"/>
    <property type="match status" value="3"/>
</dbReference>
<dbReference type="GO" id="GO:0005737">
    <property type="term" value="C:cytoplasm"/>
    <property type="evidence" value="ECO:0007669"/>
    <property type="project" value="TreeGrafter"/>
</dbReference>
<dbReference type="NCBIfam" id="NF003417">
    <property type="entry name" value="PRK04813.1"/>
    <property type="match status" value="5"/>
</dbReference>
<dbReference type="CDD" id="cd19545">
    <property type="entry name" value="FUM14_C_NRPS-like"/>
    <property type="match status" value="5"/>
</dbReference>
<gene>
    <name evidence="7" type="primary">nps1</name>
    <name evidence="7" type="ORF">DOTSEDRAFT_52251</name>
</gene>
<dbReference type="InterPro" id="IPR020806">
    <property type="entry name" value="PKS_PP-bd"/>
</dbReference>
<dbReference type="GO" id="GO:0043041">
    <property type="term" value="P:amino acid activation for nonribosomal peptide biosynthetic process"/>
    <property type="evidence" value="ECO:0007669"/>
    <property type="project" value="TreeGrafter"/>
</dbReference>
<feature type="region of interest" description="Disordered" evidence="5">
    <location>
        <begin position="5440"/>
        <end position="5463"/>
    </location>
</feature>
<dbReference type="InterPro" id="IPR042099">
    <property type="entry name" value="ANL_N_sf"/>
</dbReference>
<dbReference type="InterPro" id="IPR010071">
    <property type="entry name" value="AA_adenyl_dom"/>
</dbReference>
<dbReference type="GO" id="GO:0016874">
    <property type="term" value="F:ligase activity"/>
    <property type="evidence" value="ECO:0007669"/>
    <property type="project" value="UniProtKB-KW"/>
</dbReference>
<dbReference type="Gene3D" id="3.30.559.30">
    <property type="entry name" value="Nonribosomal peptide synthetase, condensation domain"/>
    <property type="match status" value="6"/>
</dbReference>
<keyword evidence="3" id="KW-0436">Ligase</keyword>
<dbReference type="InterPro" id="IPR020845">
    <property type="entry name" value="AMP-binding_CS"/>
</dbReference>
<dbReference type="OrthoDB" id="416786at2759"/>
<dbReference type="CDD" id="cd05918">
    <property type="entry name" value="A_NRPS_SidN3_like"/>
    <property type="match status" value="5"/>
</dbReference>
<keyword evidence="2" id="KW-0597">Phosphoprotein</keyword>
<evidence type="ECO:0000256" key="5">
    <source>
        <dbReference type="SAM" id="MobiDB-lite"/>
    </source>
</evidence>
<dbReference type="OMA" id="MIEFEQT"/>
<dbReference type="SUPFAM" id="SSF52777">
    <property type="entry name" value="CoA-dependent acyltransferases"/>
    <property type="match status" value="12"/>
</dbReference>
<evidence type="ECO:0000313" key="7">
    <source>
        <dbReference type="EMBL" id="EME46921.1"/>
    </source>
</evidence>
<dbReference type="FunFam" id="1.10.1200.10:FF:000005">
    <property type="entry name" value="Nonribosomal peptide synthetase 1"/>
    <property type="match status" value="5"/>
</dbReference>
<dbReference type="SUPFAM" id="SSF47336">
    <property type="entry name" value="ACP-like"/>
    <property type="match status" value="5"/>
</dbReference>
<dbReference type="Proteomes" id="UP000016933">
    <property type="component" value="Unassembled WGS sequence"/>
</dbReference>
<dbReference type="HOGENOM" id="CLU_000022_60_6_1"/>
<dbReference type="SMART" id="SM01294">
    <property type="entry name" value="PKS_PP_betabranch"/>
    <property type="match status" value="1"/>
</dbReference>
<dbReference type="InterPro" id="IPR045851">
    <property type="entry name" value="AMP-bd_C_sf"/>
</dbReference>
<dbReference type="SMART" id="SM00823">
    <property type="entry name" value="PKS_PP"/>
    <property type="match status" value="5"/>
</dbReference>
<keyword evidence="1" id="KW-0596">Phosphopantetheine</keyword>
<dbReference type="PROSITE" id="PS00455">
    <property type="entry name" value="AMP_BINDING"/>
    <property type="match status" value="5"/>
</dbReference>
<dbReference type="InterPro" id="IPR009081">
    <property type="entry name" value="PP-bd_ACP"/>
</dbReference>
<feature type="compositionally biased region" description="Basic and acidic residues" evidence="5">
    <location>
        <begin position="4259"/>
        <end position="4271"/>
    </location>
</feature>
<feature type="compositionally biased region" description="Polar residues" evidence="5">
    <location>
        <begin position="5442"/>
        <end position="5457"/>
    </location>
</feature>
<dbReference type="GO" id="GO:0044550">
    <property type="term" value="P:secondary metabolite biosynthetic process"/>
    <property type="evidence" value="ECO:0007669"/>
    <property type="project" value="TreeGrafter"/>
</dbReference>
<dbReference type="STRING" id="675120.N1PTY8"/>
<dbReference type="Gene3D" id="1.10.1200.10">
    <property type="entry name" value="ACP-like"/>
    <property type="match status" value="5"/>
</dbReference>
<reference evidence="8" key="1">
    <citation type="journal article" date="2012" name="PLoS Genet.">
        <title>The genomes of the fungal plant pathogens Cladosporium fulvum and Dothistroma septosporum reveal adaptation to different hosts and lifestyles but also signatures of common ancestry.</title>
        <authorList>
            <person name="de Wit P.J.G.M."/>
            <person name="van der Burgt A."/>
            <person name="Oekmen B."/>
            <person name="Stergiopoulos I."/>
            <person name="Abd-Elsalam K.A."/>
            <person name="Aerts A.L."/>
            <person name="Bahkali A.H."/>
            <person name="Beenen H.G."/>
            <person name="Chettri P."/>
            <person name="Cox M.P."/>
            <person name="Datema E."/>
            <person name="de Vries R.P."/>
            <person name="Dhillon B."/>
            <person name="Ganley A.R."/>
            <person name="Griffiths S.A."/>
            <person name="Guo Y."/>
            <person name="Hamelin R.C."/>
            <person name="Henrissat B."/>
            <person name="Kabir M.S."/>
            <person name="Jashni M.K."/>
            <person name="Kema G."/>
            <person name="Klaubauf S."/>
            <person name="Lapidus A."/>
            <person name="Levasseur A."/>
            <person name="Lindquist E."/>
            <person name="Mehrabi R."/>
            <person name="Ohm R.A."/>
            <person name="Owen T.J."/>
            <person name="Salamov A."/>
            <person name="Schwelm A."/>
            <person name="Schijlen E."/>
            <person name="Sun H."/>
            <person name="van den Burg H.A."/>
            <person name="van Ham R.C.H.J."/>
            <person name="Zhang S."/>
            <person name="Goodwin S.B."/>
            <person name="Grigoriev I.V."/>
            <person name="Collemare J."/>
            <person name="Bradshaw R.E."/>
        </authorList>
    </citation>
    <scope>NUCLEOTIDE SEQUENCE [LARGE SCALE GENOMIC DNA]</scope>
    <source>
        <strain evidence="8">NZE10 / CBS 128990</strain>
    </source>
</reference>
<dbReference type="Gene3D" id="3.30.300.30">
    <property type="match status" value="5"/>
</dbReference>